<protein>
    <submittedName>
        <fullName evidence="1">SPASM domain-containing protein</fullName>
    </submittedName>
</protein>
<evidence type="ECO:0000313" key="1">
    <source>
        <dbReference type="EMBL" id="MEZ8197039.1"/>
    </source>
</evidence>
<sequence>MKENELFHDEHVSFHIGRVDDRTFSSKYRHYFTEAELLEKILKYTEMGIFPKNTRLAFLHSLLYLSERLGISMNQFHQGRNKMHYCWSTTPQDNTIYIDHNLEVYRCTYTVEKKEHSLGTLSENTQVSILEQWHKHGLLNLPECQNFRIGTYCNGGCRLSHMEDHNRNCQDEKDNFDYFLNKIFIPNVLKKLSALSLS</sequence>
<comment type="caution">
    <text evidence="1">The sequence shown here is derived from an EMBL/GenBank/DDBJ whole genome shotgun (WGS) entry which is preliminary data.</text>
</comment>
<dbReference type="InterPro" id="IPR023885">
    <property type="entry name" value="4Fe4S-binding_SPASM_dom"/>
</dbReference>
<dbReference type="EMBL" id="JBGOOT010000063">
    <property type="protein sequence ID" value="MEZ8197039.1"/>
    <property type="molecule type" value="Genomic_DNA"/>
</dbReference>
<proteinExistence type="predicted"/>
<gene>
    <name evidence="1" type="ORF">ACED38_19485</name>
</gene>
<dbReference type="RefSeq" id="WP_371731233.1">
    <property type="nucleotide sequence ID" value="NZ_JBGOOT010000063.1"/>
</dbReference>
<accession>A0ABV4MBX9</accession>
<dbReference type="Proteomes" id="UP001569153">
    <property type="component" value="Unassembled WGS sequence"/>
</dbReference>
<organism evidence="1 2">
    <name type="scientific">Vibrio cortegadensis</name>
    <dbReference type="NCBI Taxonomy" id="1328770"/>
    <lineage>
        <taxon>Bacteria</taxon>
        <taxon>Pseudomonadati</taxon>
        <taxon>Pseudomonadota</taxon>
        <taxon>Gammaproteobacteria</taxon>
        <taxon>Vibrionales</taxon>
        <taxon>Vibrionaceae</taxon>
        <taxon>Vibrio</taxon>
    </lineage>
</organism>
<dbReference type="NCBIfam" id="TIGR04085">
    <property type="entry name" value="rSAM_more_4Fe4S"/>
    <property type="match status" value="1"/>
</dbReference>
<dbReference type="Gene3D" id="3.20.20.70">
    <property type="entry name" value="Aldolase class I"/>
    <property type="match status" value="1"/>
</dbReference>
<reference evidence="1 2" key="1">
    <citation type="submission" date="2024-06" db="EMBL/GenBank/DDBJ databases">
        <authorList>
            <person name="Steensen K."/>
            <person name="Seneca J."/>
            <person name="Bartlau N."/>
            <person name="Yu A.X."/>
            <person name="Polz M.F."/>
        </authorList>
    </citation>
    <scope>NUCLEOTIDE SEQUENCE [LARGE SCALE GENOMIC DNA]</scope>
    <source>
        <strain evidence="1 2">FF146</strain>
    </source>
</reference>
<keyword evidence="2" id="KW-1185">Reference proteome</keyword>
<name>A0ABV4MBX9_9VIBR</name>
<dbReference type="InterPro" id="IPR013785">
    <property type="entry name" value="Aldolase_TIM"/>
</dbReference>
<evidence type="ECO:0000313" key="2">
    <source>
        <dbReference type="Proteomes" id="UP001569153"/>
    </source>
</evidence>